<feature type="non-terminal residue" evidence="1">
    <location>
        <position position="1"/>
    </location>
</feature>
<proteinExistence type="predicted"/>
<organism evidence="1 2">
    <name type="scientific">Owenia fusiformis</name>
    <name type="common">Polychaete worm</name>
    <dbReference type="NCBI Taxonomy" id="6347"/>
    <lineage>
        <taxon>Eukaryota</taxon>
        <taxon>Metazoa</taxon>
        <taxon>Spiralia</taxon>
        <taxon>Lophotrochozoa</taxon>
        <taxon>Annelida</taxon>
        <taxon>Polychaeta</taxon>
        <taxon>Sedentaria</taxon>
        <taxon>Canalipalpata</taxon>
        <taxon>Sabellida</taxon>
        <taxon>Oweniida</taxon>
        <taxon>Oweniidae</taxon>
        <taxon>Owenia</taxon>
    </lineage>
</organism>
<dbReference type="Proteomes" id="UP000749559">
    <property type="component" value="Unassembled WGS sequence"/>
</dbReference>
<dbReference type="EMBL" id="CAIIXF020000012">
    <property type="protein sequence ID" value="CAH1802067.1"/>
    <property type="molecule type" value="Genomic_DNA"/>
</dbReference>
<reference evidence="1" key="1">
    <citation type="submission" date="2022-03" db="EMBL/GenBank/DDBJ databases">
        <authorList>
            <person name="Martin C."/>
        </authorList>
    </citation>
    <scope>NUCLEOTIDE SEQUENCE</scope>
</reference>
<keyword evidence="2" id="KW-1185">Reference proteome</keyword>
<dbReference type="OrthoDB" id="5857426at2759"/>
<gene>
    <name evidence="1" type="ORF">OFUS_LOCUS25785</name>
</gene>
<sequence length="138" mass="15200">MPGGIFVMVYSGKSIGGIDPHLVVLGKFNLFCKYIRENKTETFTWVIRYAGNRDDTQKPIITWTLNGINQMATSDETTPGVLKSTFTKVVGSTDNKKELNCSFRVLGAFGHCSTRLNISLPQDIAVLSGQNAELTCHI</sequence>
<evidence type="ECO:0000313" key="2">
    <source>
        <dbReference type="Proteomes" id="UP000749559"/>
    </source>
</evidence>
<evidence type="ECO:0000313" key="1">
    <source>
        <dbReference type="EMBL" id="CAH1802067.1"/>
    </source>
</evidence>
<comment type="caution">
    <text evidence="1">The sequence shown here is derived from an EMBL/GenBank/DDBJ whole genome shotgun (WGS) entry which is preliminary data.</text>
</comment>
<accession>A0A8J1TLH3</accession>
<name>A0A8J1TLH3_OWEFU</name>
<dbReference type="AlphaFoldDB" id="A0A8J1TLH3"/>
<protein>
    <submittedName>
        <fullName evidence="1">Uncharacterized protein</fullName>
    </submittedName>
</protein>